<name>A0ACC3SP91_9PEZI</name>
<keyword evidence="2" id="KW-1185">Reference proteome</keyword>
<gene>
    <name evidence="1" type="ORF">M8818_000149</name>
</gene>
<comment type="caution">
    <text evidence="1">The sequence shown here is derived from an EMBL/GenBank/DDBJ whole genome shotgun (WGS) entry which is preliminary data.</text>
</comment>
<dbReference type="Proteomes" id="UP001320706">
    <property type="component" value="Unassembled WGS sequence"/>
</dbReference>
<sequence length="1063" mass="115248">MSGNPFRRSVAPQAAAQRPREPAARLAEHDSSPSNVPTQPRSKPKKVVRITSPPRSPPALSSPISDPLVRDRSSTPPPANFGTRSALDAAGYGIGDQERNTTTTVPSEAFETGHMPALADQPRTQPPGNPFARTLAHIEPESASTNANIDRHVPGVGRGALDVDAFKRLLLTGTPGPNVSSMHPQKQLDGTSSTDASSLSQQSIFEHAPETVQESPRSSYELSDTSSDGDDQDENSNLMGRAGISGRKAKPPIPRHRHGKHITPPGPQTVSFDTFSPTTLDESPRPTELPSEPLTHSGITPPSPILVRSPSDLNKPLPPPPTSSASSAESGPMSPVSPVIQGTDASTEGSVPETPSDGPLKKTPPPPPVSRRHSQYKSNMSSGRARSSSSLTQPSLLEDTTDEAASSTTPQTESSRPLPPPPRRPGNGPAVGTCSRICADTHSPGLAPSRHVFPRLAFHERSNREMNVDKEKALETEQLEEVVLEKNDPVLEEVHIDPVAEKKLLRKIDLRLIPPLWSLFLLSFLDRTNIGNAKIQGLTEDLRMTGQDYNIALFIFFIPYILFEVPSNIIIKKVAPSTWLSVIMTLWGICTIAQGVVKTYGALVACRFLVGLTEAGLVPGCVYLISMYYKRYELQWRFSLFYCAGILAGAFGGLFAYALANMAGIGGYNGWRWIFIIEGLLTVVVGIASKWMVVDWPETAGFLSDEERAMLVARLAADAKDVRMDRLDRAAAKRVFGDWKIYAGIVMYFGVVNTGYATSFFIPTIVKQLGYTSAAAQVRSIPIYIVATIVSLATAVATDRLRHRYGFTILGAAVTAVGYVLLLCQSHVAVGVRYFAIFLVTAGCYICQPVTITWISNNMGGHYKRSVSAAMMIGIGNCGGLVASNVFITSQAPVYPTGYGVSLGLIAMCAAACTVFFLGVRAENGKRDRGERDKVYKTQTRTIWVMIILGSASRTEQRNALHEFTVQWSGSIVCFPRRGCKLFGEGRPGAEPLGGFSKRVWLKPHESCADDPQAPSGGIRPVNCAAHPFLRWYRNMCSSCMCCRELVGLAMDPQAKLFRTYGY</sequence>
<protein>
    <submittedName>
        <fullName evidence="1">Uncharacterized protein</fullName>
    </submittedName>
</protein>
<evidence type="ECO:0000313" key="2">
    <source>
        <dbReference type="Proteomes" id="UP001320706"/>
    </source>
</evidence>
<reference evidence="1" key="1">
    <citation type="submission" date="2024-02" db="EMBL/GenBank/DDBJ databases">
        <title>Metagenome Assembled Genome of Zalaria obscura JY119.</title>
        <authorList>
            <person name="Vighnesh L."/>
            <person name="Jagadeeshwari U."/>
            <person name="Venkata Ramana C."/>
            <person name="Sasikala C."/>
        </authorList>
    </citation>
    <scope>NUCLEOTIDE SEQUENCE</scope>
    <source>
        <strain evidence="1">JY119</strain>
    </source>
</reference>
<organism evidence="1 2">
    <name type="scientific">Zalaria obscura</name>
    <dbReference type="NCBI Taxonomy" id="2024903"/>
    <lineage>
        <taxon>Eukaryota</taxon>
        <taxon>Fungi</taxon>
        <taxon>Dikarya</taxon>
        <taxon>Ascomycota</taxon>
        <taxon>Pezizomycotina</taxon>
        <taxon>Dothideomycetes</taxon>
        <taxon>Dothideomycetidae</taxon>
        <taxon>Dothideales</taxon>
        <taxon>Zalariaceae</taxon>
        <taxon>Zalaria</taxon>
    </lineage>
</organism>
<dbReference type="EMBL" id="JAMKPW020000001">
    <property type="protein sequence ID" value="KAK8221982.1"/>
    <property type="molecule type" value="Genomic_DNA"/>
</dbReference>
<proteinExistence type="predicted"/>
<evidence type="ECO:0000313" key="1">
    <source>
        <dbReference type="EMBL" id="KAK8221982.1"/>
    </source>
</evidence>
<accession>A0ACC3SP91</accession>